<evidence type="ECO:0000256" key="3">
    <source>
        <dbReference type="ARBA" id="ARBA00022842"/>
    </source>
</evidence>
<dbReference type="InterPro" id="IPR036412">
    <property type="entry name" value="HAD-like_sf"/>
</dbReference>
<evidence type="ECO:0000256" key="5">
    <source>
        <dbReference type="ARBA" id="ARBA00023136"/>
    </source>
</evidence>
<dbReference type="FunFam" id="2.70.150.10:FF:000028">
    <property type="entry name" value="Calcium-transporting ATPase"/>
    <property type="match status" value="1"/>
</dbReference>
<keyword evidence="2 6" id="KW-0812">Transmembrane</keyword>
<protein>
    <submittedName>
        <fullName evidence="8">E1-E2 ATPase-domain-containing protein</fullName>
    </submittedName>
</protein>
<comment type="caution">
    <text evidence="8">The sequence shown here is derived from an EMBL/GenBank/DDBJ whole genome shotgun (WGS) entry which is preliminary data.</text>
</comment>
<name>A0A9P8XSP2_9PEZI</name>
<dbReference type="GeneID" id="70190232"/>
<dbReference type="GO" id="GO:0005886">
    <property type="term" value="C:plasma membrane"/>
    <property type="evidence" value="ECO:0007669"/>
    <property type="project" value="TreeGrafter"/>
</dbReference>
<sequence>MPLLTCSDGGPKCINIESATALKPDPGTEADVELDNNPFAFIPGHFDKLVNPKSLAAFRALGGLKGIERACRQTQRLIAVSSNVSFGQATRLNSDKLPAASERLGGNASEPFADRIRVYGKNVLPAKRATPYKDDVIILLNVDAIISLALGLYEVFGVAICAAILIMTLVGSLNDWQKEKALVKLNAKKENREVKVFRSGKSYMISVHDVVVGDVLHLEPGDLVPSSATGKSDALKKTPGHEVMERRVAGADPRNLDPFIISGAKVLEGMGKFMVTSVGVNSSFGKIMMSVRTKIEATLLQKKLEGLAVAIAKIGGSSAALLLFVNTDSTAVKASQFMDILIVAITIIVVALLEGLPLAVTLALAITTKRMLKENNVLRVLRACETMGNATTICSDKTGTLTTNKMTVTLLLSRVWRTASLRSSVPRLRLLFLRSPWHAIAPRGPRQ</sequence>
<dbReference type="PANTHER" id="PTHR24093:SF346">
    <property type="entry name" value="CALCIUM-TRANSPORTING ATPASE"/>
    <property type="match status" value="1"/>
</dbReference>
<evidence type="ECO:0000313" key="8">
    <source>
        <dbReference type="EMBL" id="KAH7012260.1"/>
    </source>
</evidence>
<dbReference type="InterPro" id="IPR059000">
    <property type="entry name" value="ATPase_P-type_domA"/>
</dbReference>
<comment type="subcellular location">
    <subcellularLocation>
        <location evidence="1">Membrane</location>
    </subcellularLocation>
</comment>
<proteinExistence type="predicted"/>
<dbReference type="Pfam" id="PF00122">
    <property type="entry name" value="E1-E2_ATPase"/>
    <property type="match status" value="1"/>
</dbReference>
<feature type="domain" description="P-type ATPase A" evidence="7">
    <location>
        <begin position="191"/>
        <end position="291"/>
    </location>
</feature>
<dbReference type="PANTHER" id="PTHR24093">
    <property type="entry name" value="CATION TRANSPORTING ATPASE"/>
    <property type="match status" value="1"/>
</dbReference>
<keyword evidence="5 6" id="KW-0472">Membrane</keyword>
<organism evidence="8 9">
    <name type="scientific">Microdochium trichocladiopsis</name>
    <dbReference type="NCBI Taxonomy" id="1682393"/>
    <lineage>
        <taxon>Eukaryota</taxon>
        <taxon>Fungi</taxon>
        <taxon>Dikarya</taxon>
        <taxon>Ascomycota</taxon>
        <taxon>Pezizomycotina</taxon>
        <taxon>Sordariomycetes</taxon>
        <taxon>Xylariomycetidae</taxon>
        <taxon>Xylariales</taxon>
        <taxon>Microdochiaceae</taxon>
        <taxon>Microdochium</taxon>
    </lineage>
</organism>
<dbReference type="RefSeq" id="XP_046004636.1">
    <property type="nucleotide sequence ID" value="XM_046160686.1"/>
</dbReference>
<feature type="transmembrane region" description="Helical" evidence="6">
    <location>
        <begin position="145"/>
        <end position="170"/>
    </location>
</feature>
<dbReference type="Gene3D" id="2.70.150.10">
    <property type="entry name" value="Calcium-transporting ATPase, cytoplasmic transduction domain A"/>
    <property type="match status" value="1"/>
</dbReference>
<dbReference type="SUPFAM" id="SSF56784">
    <property type="entry name" value="HAD-like"/>
    <property type="match status" value="1"/>
</dbReference>
<evidence type="ECO:0000256" key="4">
    <source>
        <dbReference type="ARBA" id="ARBA00022989"/>
    </source>
</evidence>
<dbReference type="InterPro" id="IPR018303">
    <property type="entry name" value="ATPase_P-typ_P_site"/>
</dbReference>
<dbReference type="Gene3D" id="3.40.50.1000">
    <property type="entry name" value="HAD superfamily/HAD-like"/>
    <property type="match status" value="1"/>
</dbReference>
<dbReference type="Proteomes" id="UP000756346">
    <property type="component" value="Unassembled WGS sequence"/>
</dbReference>
<dbReference type="GO" id="GO:0005388">
    <property type="term" value="F:P-type calcium transporter activity"/>
    <property type="evidence" value="ECO:0007669"/>
    <property type="project" value="TreeGrafter"/>
</dbReference>
<dbReference type="GO" id="GO:0006874">
    <property type="term" value="P:intracellular calcium ion homeostasis"/>
    <property type="evidence" value="ECO:0007669"/>
    <property type="project" value="TreeGrafter"/>
</dbReference>
<feature type="transmembrane region" description="Helical" evidence="6">
    <location>
        <begin position="340"/>
        <end position="366"/>
    </location>
</feature>
<dbReference type="InterPro" id="IPR008250">
    <property type="entry name" value="ATPase_P-typ_transduc_dom_A_sf"/>
</dbReference>
<dbReference type="Gene3D" id="1.20.1110.10">
    <property type="entry name" value="Calcium-transporting ATPase, transmembrane domain"/>
    <property type="match status" value="1"/>
</dbReference>
<dbReference type="InterPro" id="IPR023214">
    <property type="entry name" value="HAD_sf"/>
</dbReference>
<evidence type="ECO:0000256" key="6">
    <source>
        <dbReference type="SAM" id="Phobius"/>
    </source>
</evidence>
<gene>
    <name evidence="8" type="ORF">B0I36DRAFT_378463</name>
</gene>
<evidence type="ECO:0000313" key="9">
    <source>
        <dbReference type="Proteomes" id="UP000756346"/>
    </source>
</evidence>
<reference evidence="8" key="1">
    <citation type="journal article" date="2021" name="Nat. Commun.">
        <title>Genetic determinants of endophytism in the Arabidopsis root mycobiome.</title>
        <authorList>
            <person name="Mesny F."/>
            <person name="Miyauchi S."/>
            <person name="Thiergart T."/>
            <person name="Pickel B."/>
            <person name="Atanasova L."/>
            <person name="Karlsson M."/>
            <person name="Huettel B."/>
            <person name="Barry K.W."/>
            <person name="Haridas S."/>
            <person name="Chen C."/>
            <person name="Bauer D."/>
            <person name="Andreopoulos W."/>
            <person name="Pangilinan J."/>
            <person name="LaButti K."/>
            <person name="Riley R."/>
            <person name="Lipzen A."/>
            <person name="Clum A."/>
            <person name="Drula E."/>
            <person name="Henrissat B."/>
            <person name="Kohler A."/>
            <person name="Grigoriev I.V."/>
            <person name="Martin F.M."/>
            <person name="Hacquard S."/>
        </authorList>
    </citation>
    <scope>NUCLEOTIDE SEQUENCE</scope>
    <source>
        <strain evidence="8">MPI-CAGE-CH-0230</strain>
    </source>
</reference>
<evidence type="ECO:0000256" key="2">
    <source>
        <dbReference type="ARBA" id="ARBA00022692"/>
    </source>
</evidence>
<dbReference type="EMBL" id="JAGTJQ010000015">
    <property type="protein sequence ID" value="KAH7012260.1"/>
    <property type="molecule type" value="Genomic_DNA"/>
</dbReference>
<dbReference type="AlphaFoldDB" id="A0A9P8XSP2"/>
<dbReference type="SUPFAM" id="SSF81653">
    <property type="entry name" value="Calcium ATPase, transduction domain A"/>
    <property type="match status" value="1"/>
</dbReference>
<keyword evidence="9" id="KW-1185">Reference proteome</keyword>
<keyword evidence="4 6" id="KW-1133">Transmembrane helix</keyword>
<evidence type="ECO:0000259" key="7">
    <source>
        <dbReference type="Pfam" id="PF00122"/>
    </source>
</evidence>
<dbReference type="PRINTS" id="PR00119">
    <property type="entry name" value="CATATPASE"/>
</dbReference>
<dbReference type="InterPro" id="IPR023298">
    <property type="entry name" value="ATPase_P-typ_TM_dom_sf"/>
</dbReference>
<dbReference type="PROSITE" id="PS00154">
    <property type="entry name" value="ATPASE_E1_E2"/>
    <property type="match status" value="1"/>
</dbReference>
<dbReference type="OrthoDB" id="3352408at2759"/>
<evidence type="ECO:0000256" key="1">
    <source>
        <dbReference type="ARBA" id="ARBA00004370"/>
    </source>
</evidence>
<dbReference type="SUPFAM" id="SSF81665">
    <property type="entry name" value="Calcium ATPase, transmembrane domain M"/>
    <property type="match status" value="1"/>
</dbReference>
<feature type="transmembrane region" description="Helical" evidence="6">
    <location>
        <begin position="304"/>
        <end position="325"/>
    </location>
</feature>
<keyword evidence="3" id="KW-0460">Magnesium</keyword>
<accession>A0A9P8XSP2</accession>